<protein>
    <submittedName>
        <fullName evidence="2">Uncharacterized protein</fullName>
    </submittedName>
</protein>
<sequence>MRWLWFVGSLLCFAVVFKTTSIALAALCLIGALVFMVVGTLAVAAQRIDNSRGDAGRLIGPEEIRQMREAEARRKAAQPSADQAAIVGVATVGAMIAGEAAARDDAAAGAAPDVPTNGIDPE</sequence>
<dbReference type="AlphaFoldDB" id="A0AAW9R574"/>
<dbReference type="EMBL" id="JBBDHC010000011">
    <property type="protein sequence ID" value="MEJ1249771.1"/>
    <property type="molecule type" value="Genomic_DNA"/>
</dbReference>
<keyword evidence="3" id="KW-1185">Reference proteome</keyword>
<evidence type="ECO:0000256" key="1">
    <source>
        <dbReference type="SAM" id="Phobius"/>
    </source>
</evidence>
<comment type="caution">
    <text evidence="2">The sequence shown here is derived from an EMBL/GenBank/DDBJ whole genome shotgun (WGS) entry which is preliminary data.</text>
</comment>
<keyword evidence="1" id="KW-0812">Transmembrane</keyword>
<accession>A0AAW9R574</accession>
<dbReference type="Proteomes" id="UP001364472">
    <property type="component" value="Unassembled WGS sequence"/>
</dbReference>
<organism evidence="2 3">
    <name type="scientific">Denitratimonas tolerans</name>
    <dbReference type="NCBI Taxonomy" id="1338420"/>
    <lineage>
        <taxon>Bacteria</taxon>
        <taxon>Pseudomonadati</taxon>
        <taxon>Pseudomonadota</taxon>
        <taxon>Gammaproteobacteria</taxon>
        <taxon>Lysobacterales</taxon>
        <taxon>Lysobacteraceae</taxon>
        <taxon>Denitratimonas</taxon>
    </lineage>
</organism>
<evidence type="ECO:0000313" key="3">
    <source>
        <dbReference type="Proteomes" id="UP001364472"/>
    </source>
</evidence>
<reference evidence="2 3" key="1">
    <citation type="journal article" date="2016" name="Antonie Van Leeuwenhoek">
        <title>Denitratimonas tolerans gen. nov., sp. nov., a denitrifying bacterium isolated from a bioreactor for tannery wastewater treatment.</title>
        <authorList>
            <person name="Han S.I."/>
            <person name="Kim J.O."/>
            <person name="Lee Y.R."/>
            <person name="Ekpeghere K.I."/>
            <person name="Koh S.C."/>
            <person name="Whang K.S."/>
        </authorList>
    </citation>
    <scope>NUCLEOTIDE SEQUENCE [LARGE SCALE GENOMIC DNA]</scope>
    <source>
        <strain evidence="2 3">KACC 17565</strain>
    </source>
</reference>
<feature type="transmembrane region" description="Helical" evidence="1">
    <location>
        <begin position="24"/>
        <end position="45"/>
    </location>
</feature>
<dbReference type="RefSeq" id="WP_337335488.1">
    <property type="nucleotide sequence ID" value="NZ_JBBDHC010000011.1"/>
</dbReference>
<proteinExistence type="predicted"/>
<evidence type="ECO:0000313" key="2">
    <source>
        <dbReference type="EMBL" id="MEJ1249771.1"/>
    </source>
</evidence>
<keyword evidence="1" id="KW-0472">Membrane</keyword>
<keyword evidence="1" id="KW-1133">Transmembrane helix</keyword>
<name>A0AAW9R574_9GAMM</name>
<gene>
    <name evidence="2" type="ORF">WB794_08825</name>
</gene>